<dbReference type="InterPro" id="IPR036412">
    <property type="entry name" value="HAD-like_sf"/>
</dbReference>
<accession>A0A2S5GB27</accession>
<evidence type="ECO:0008006" key="3">
    <source>
        <dbReference type="Google" id="ProtNLM"/>
    </source>
</evidence>
<protein>
    <recommendedName>
        <fullName evidence="3">HAD family hydrolase</fullName>
    </recommendedName>
</protein>
<dbReference type="InterPro" id="IPR050155">
    <property type="entry name" value="HAD-like_hydrolase_sf"/>
</dbReference>
<dbReference type="PANTHER" id="PTHR43434:SF1">
    <property type="entry name" value="PHOSPHOGLYCOLATE PHOSPHATASE"/>
    <property type="match status" value="1"/>
</dbReference>
<dbReference type="GO" id="GO:0008967">
    <property type="term" value="F:phosphoglycolate phosphatase activity"/>
    <property type="evidence" value="ECO:0007669"/>
    <property type="project" value="TreeGrafter"/>
</dbReference>
<dbReference type="Proteomes" id="UP000239047">
    <property type="component" value="Unassembled WGS sequence"/>
</dbReference>
<dbReference type="PANTHER" id="PTHR43434">
    <property type="entry name" value="PHOSPHOGLYCOLATE PHOSPHATASE"/>
    <property type="match status" value="1"/>
</dbReference>
<dbReference type="Pfam" id="PF00702">
    <property type="entry name" value="Hydrolase"/>
    <property type="match status" value="1"/>
</dbReference>
<reference evidence="1 2" key="1">
    <citation type="submission" date="2018-02" db="EMBL/GenBank/DDBJ databases">
        <title>Jeotgalibacillus proteolyticum sp. nov. a protease producing bacterium isolated from ocean sediments of Laizhou Bay.</title>
        <authorList>
            <person name="Li Y."/>
        </authorList>
    </citation>
    <scope>NUCLEOTIDE SEQUENCE [LARGE SCALE GENOMIC DNA]</scope>
    <source>
        <strain evidence="1 2">22-7</strain>
    </source>
</reference>
<dbReference type="SFLD" id="SFLDG01129">
    <property type="entry name" value="C1.5:_HAD__Beta-PGM__Phosphata"/>
    <property type="match status" value="1"/>
</dbReference>
<keyword evidence="2" id="KW-1185">Reference proteome</keyword>
<dbReference type="NCBIfam" id="TIGR01549">
    <property type="entry name" value="HAD-SF-IA-v1"/>
    <property type="match status" value="1"/>
</dbReference>
<dbReference type="GO" id="GO:0006281">
    <property type="term" value="P:DNA repair"/>
    <property type="evidence" value="ECO:0007669"/>
    <property type="project" value="TreeGrafter"/>
</dbReference>
<dbReference type="OrthoDB" id="9797743at2"/>
<dbReference type="InterPro" id="IPR006439">
    <property type="entry name" value="HAD-SF_hydro_IA"/>
</dbReference>
<dbReference type="EMBL" id="PREZ01000004">
    <property type="protein sequence ID" value="PPA70125.1"/>
    <property type="molecule type" value="Genomic_DNA"/>
</dbReference>
<evidence type="ECO:0000313" key="1">
    <source>
        <dbReference type="EMBL" id="PPA70125.1"/>
    </source>
</evidence>
<organism evidence="1 2">
    <name type="scientific">Jeotgalibacillus proteolyticus</name>
    <dbReference type="NCBI Taxonomy" id="2082395"/>
    <lineage>
        <taxon>Bacteria</taxon>
        <taxon>Bacillati</taxon>
        <taxon>Bacillota</taxon>
        <taxon>Bacilli</taxon>
        <taxon>Bacillales</taxon>
        <taxon>Caryophanaceae</taxon>
        <taxon>Jeotgalibacillus</taxon>
    </lineage>
</organism>
<dbReference type="Gene3D" id="3.40.50.1000">
    <property type="entry name" value="HAD superfamily/HAD-like"/>
    <property type="match status" value="1"/>
</dbReference>
<gene>
    <name evidence="1" type="ORF">C4B60_11070</name>
</gene>
<dbReference type="SUPFAM" id="SSF56784">
    <property type="entry name" value="HAD-like"/>
    <property type="match status" value="1"/>
</dbReference>
<dbReference type="SFLD" id="SFLDS00003">
    <property type="entry name" value="Haloacid_Dehalogenase"/>
    <property type="match status" value="1"/>
</dbReference>
<sequence>MERFRLSKRTIKVNDEAVSASVIAFDKDGTLFQAEPFWLALNEERKKRFIEIAGSKHAKAWDEMMGVEKDKVDHHGMLAIAGEQEERIAITALLYQLTKNPWVTSMALATRLLEESNAALDISKSFVPTEGAAELLTNLKDAGYVIGVVTSDQYARTYECLKLLGFERKVDFIVTPEVVSHGKPSPDMLERVCRDFTVPSHELLMVGDSIVDSMMARAAGCKSISVHEHESMRQTLQATSDYLIPSLSAIQVEWE</sequence>
<proteinExistence type="predicted"/>
<evidence type="ECO:0000313" key="2">
    <source>
        <dbReference type="Proteomes" id="UP000239047"/>
    </source>
</evidence>
<dbReference type="AlphaFoldDB" id="A0A2S5GB27"/>
<comment type="caution">
    <text evidence="1">The sequence shown here is derived from an EMBL/GenBank/DDBJ whole genome shotgun (WGS) entry which is preliminary data.</text>
</comment>
<dbReference type="InterPro" id="IPR023214">
    <property type="entry name" value="HAD_sf"/>
</dbReference>
<name>A0A2S5GB27_9BACL</name>